<feature type="compositionally biased region" description="Pro residues" evidence="1">
    <location>
        <begin position="107"/>
        <end position="116"/>
    </location>
</feature>
<protein>
    <submittedName>
        <fullName evidence="2">Uncharacterized protein</fullName>
    </submittedName>
</protein>
<name>A0A9P6DYQ2_9AGAM</name>
<organism evidence="2 3">
    <name type="scientific">Hydnum rufescens UP504</name>
    <dbReference type="NCBI Taxonomy" id="1448309"/>
    <lineage>
        <taxon>Eukaryota</taxon>
        <taxon>Fungi</taxon>
        <taxon>Dikarya</taxon>
        <taxon>Basidiomycota</taxon>
        <taxon>Agaricomycotina</taxon>
        <taxon>Agaricomycetes</taxon>
        <taxon>Cantharellales</taxon>
        <taxon>Hydnaceae</taxon>
        <taxon>Hydnum</taxon>
    </lineage>
</organism>
<evidence type="ECO:0000256" key="1">
    <source>
        <dbReference type="SAM" id="MobiDB-lite"/>
    </source>
</evidence>
<feature type="compositionally biased region" description="Basic and acidic residues" evidence="1">
    <location>
        <begin position="117"/>
        <end position="151"/>
    </location>
</feature>
<feature type="region of interest" description="Disordered" evidence="1">
    <location>
        <begin position="178"/>
        <end position="203"/>
    </location>
</feature>
<reference evidence="2" key="1">
    <citation type="journal article" date="2020" name="Nat. Commun.">
        <title>Large-scale genome sequencing of mycorrhizal fungi provides insights into the early evolution of symbiotic traits.</title>
        <authorList>
            <person name="Miyauchi S."/>
            <person name="Kiss E."/>
            <person name="Kuo A."/>
            <person name="Drula E."/>
            <person name="Kohler A."/>
            <person name="Sanchez-Garcia M."/>
            <person name="Morin E."/>
            <person name="Andreopoulos B."/>
            <person name="Barry K.W."/>
            <person name="Bonito G."/>
            <person name="Buee M."/>
            <person name="Carver A."/>
            <person name="Chen C."/>
            <person name="Cichocki N."/>
            <person name="Clum A."/>
            <person name="Culley D."/>
            <person name="Crous P.W."/>
            <person name="Fauchery L."/>
            <person name="Girlanda M."/>
            <person name="Hayes R.D."/>
            <person name="Keri Z."/>
            <person name="LaButti K."/>
            <person name="Lipzen A."/>
            <person name="Lombard V."/>
            <person name="Magnuson J."/>
            <person name="Maillard F."/>
            <person name="Murat C."/>
            <person name="Nolan M."/>
            <person name="Ohm R.A."/>
            <person name="Pangilinan J."/>
            <person name="Pereira M.F."/>
            <person name="Perotto S."/>
            <person name="Peter M."/>
            <person name="Pfister S."/>
            <person name="Riley R."/>
            <person name="Sitrit Y."/>
            <person name="Stielow J.B."/>
            <person name="Szollosi G."/>
            <person name="Zifcakova L."/>
            <person name="Stursova M."/>
            <person name="Spatafora J.W."/>
            <person name="Tedersoo L."/>
            <person name="Vaario L.M."/>
            <person name="Yamada A."/>
            <person name="Yan M."/>
            <person name="Wang P."/>
            <person name="Xu J."/>
            <person name="Bruns T."/>
            <person name="Baldrian P."/>
            <person name="Vilgalys R."/>
            <person name="Dunand C."/>
            <person name="Henrissat B."/>
            <person name="Grigoriev I.V."/>
            <person name="Hibbett D."/>
            <person name="Nagy L.G."/>
            <person name="Martin F.M."/>
        </authorList>
    </citation>
    <scope>NUCLEOTIDE SEQUENCE</scope>
    <source>
        <strain evidence="2">UP504</strain>
    </source>
</reference>
<accession>A0A9P6DYQ2</accession>
<feature type="compositionally biased region" description="Pro residues" evidence="1">
    <location>
        <begin position="280"/>
        <end position="295"/>
    </location>
</feature>
<feature type="compositionally biased region" description="Basic and acidic residues" evidence="1">
    <location>
        <begin position="325"/>
        <end position="342"/>
    </location>
</feature>
<proteinExistence type="predicted"/>
<sequence length="388" mass="43209">MANLDALKALHMHLASATAISQWLSRQAAHSTPAPLGAINHPPPDAGPGRRLIGPDQPGTRLRYDDPTDDRFPRGAPRDNYPTPDRHIYAPTNGELARHNSISSRLPPHPRPMPPHDLPHRGREDQAHSHDYHDSYERRDRQAAYDSRDELYPPPQKHAQQPPPIIRQFRAPTHLRRLAGPHSRRGSPPARYPEPAPPSSTLENQPVALQGIRSRKQPGAILVNSAGQRICRECGQIGRYRDGRCIEKWGPVIDVWTPGSRRTGDSLRSIRNIPGEPGQQPSPPNEIPLVPPPAGSPKVPLLRRISPHASDDMEVDQDDEDEDQERSYSPRSKKEASDESSSKRRPLMIWGQDSTRTHIPSRGSQPLPPSLRPVSTTSRSCSPDELSD</sequence>
<dbReference type="Proteomes" id="UP000886523">
    <property type="component" value="Unassembled WGS sequence"/>
</dbReference>
<evidence type="ECO:0000313" key="2">
    <source>
        <dbReference type="EMBL" id="KAF9515903.1"/>
    </source>
</evidence>
<feature type="region of interest" description="Disordered" evidence="1">
    <location>
        <begin position="31"/>
        <end position="165"/>
    </location>
</feature>
<keyword evidence="3" id="KW-1185">Reference proteome</keyword>
<feature type="compositionally biased region" description="Polar residues" evidence="1">
    <location>
        <begin position="352"/>
        <end position="364"/>
    </location>
</feature>
<feature type="region of interest" description="Disordered" evidence="1">
    <location>
        <begin position="254"/>
        <end position="388"/>
    </location>
</feature>
<gene>
    <name evidence="2" type="ORF">BS47DRAFT_1360698</name>
</gene>
<evidence type="ECO:0000313" key="3">
    <source>
        <dbReference type="Proteomes" id="UP000886523"/>
    </source>
</evidence>
<dbReference type="AlphaFoldDB" id="A0A9P6DYQ2"/>
<feature type="compositionally biased region" description="Basic and acidic residues" evidence="1">
    <location>
        <begin position="62"/>
        <end position="77"/>
    </location>
</feature>
<feature type="compositionally biased region" description="Pro residues" evidence="1">
    <location>
        <begin position="152"/>
        <end position="165"/>
    </location>
</feature>
<comment type="caution">
    <text evidence="2">The sequence shown here is derived from an EMBL/GenBank/DDBJ whole genome shotgun (WGS) entry which is preliminary data.</text>
</comment>
<dbReference type="OrthoDB" id="2162994at2759"/>
<dbReference type="EMBL" id="MU128945">
    <property type="protein sequence ID" value="KAF9515903.1"/>
    <property type="molecule type" value="Genomic_DNA"/>
</dbReference>
<feature type="compositionally biased region" description="Acidic residues" evidence="1">
    <location>
        <begin position="312"/>
        <end position="324"/>
    </location>
</feature>